<dbReference type="FunFam" id="3.30.70.1230:FF:000021">
    <property type="entry name" value="Adenylate cyclase type 10"/>
    <property type="match status" value="1"/>
</dbReference>
<dbReference type="RefSeq" id="XP_009062519.1">
    <property type="nucleotide sequence ID" value="XM_009064271.1"/>
</dbReference>
<keyword evidence="2" id="KW-0067">ATP-binding</keyword>
<dbReference type="Proteomes" id="UP000030746">
    <property type="component" value="Unassembled WGS sequence"/>
</dbReference>
<dbReference type="PANTHER" id="PTHR16305">
    <property type="entry name" value="TESTICULAR SOLUBLE ADENYLYL CYCLASE"/>
    <property type="match status" value="1"/>
</dbReference>
<dbReference type="KEGG" id="lgi:LOTGIDRAFT_128523"/>
<dbReference type="CTD" id="20232846"/>
<evidence type="ECO:0000259" key="4">
    <source>
        <dbReference type="PROSITE" id="PS50125"/>
    </source>
</evidence>
<dbReference type="Pfam" id="PF00211">
    <property type="entry name" value="Guanylate_cyc"/>
    <property type="match status" value="2"/>
</dbReference>
<dbReference type="GO" id="GO:0004016">
    <property type="term" value="F:adenylate cyclase activity"/>
    <property type="evidence" value="ECO:0007669"/>
    <property type="project" value="TreeGrafter"/>
</dbReference>
<reference evidence="5 6" key="1">
    <citation type="journal article" date="2013" name="Nature">
        <title>Insights into bilaterian evolution from three spiralian genomes.</title>
        <authorList>
            <person name="Simakov O."/>
            <person name="Marletaz F."/>
            <person name="Cho S.J."/>
            <person name="Edsinger-Gonzales E."/>
            <person name="Havlak P."/>
            <person name="Hellsten U."/>
            <person name="Kuo D.H."/>
            <person name="Larsson T."/>
            <person name="Lv J."/>
            <person name="Arendt D."/>
            <person name="Savage R."/>
            <person name="Osoegawa K."/>
            <person name="de Jong P."/>
            <person name="Grimwood J."/>
            <person name="Chapman J.A."/>
            <person name="Shapiro H."/>
            <person name="Aerts A."/>
            <person name="Otillar R.P."/>
            <person name="Terry A.Y."/>
            <person name="Boore J.L."/>
            <person name="Grigoriev I.V."/>
            <person name="Lindberg D.R."/>
            <person name="Seaver E.C."/>
            <person name="Weisblat D.A."/>
            <person name="Putnam N.H."/>
            <person name="Rokhsar D.S."/>
        </authorList>
    </citation>
    <scope>NUCLEOTIDE SEQUENCE [LARGE SCALE GENOMIC DNA]</scope>
</reference>
<dbReference type="InterPro" id="IPR001054">
    <property type="entry name" value="A/G_cyclase"/>
</dbReference>
<accession>V3ZW61</accession>
<sequence>FNLISGFTALCEKYSSNQQSGIDELARILNNYLGELVQEIIGSGGDVIKFAGDAILSVWRINEIGDLPATVNNVVNCCLGIQEKCADWNTESGVSLTVKLGISAGDFTLTFIGNDECRYFVEMGSAISEVNKAESFCKSGYIVISPKAWTLCKQTSYEYELMEDNKHVRVGTSSRCQGVTITLSTVTDDGEAIDETSKDNNNTMLDRLLDYNFALSLCILPVRNVVKQVANLHLEEKLKLFITTPVLKKLSAGQPLEYLSEMRLVSVMFMNLIIDEEADTAQLLQEVFEIIHMEIKSMGGCLNKVFLFDKGCTFLVIFGLPGFKHSNDSTRALQCSTRVKKILDSVTGVLHVSIGVTTGDTFCGVVGHKRRHEYSVIGRKVNMAARLMMHYPDKVTCDDETYKATKIASRNFERLITKRMKGLRNVGVIREFRFNEDEETGLENTIPFSDFPILGIRMFFM</sequence>
<dbReference type="AlphaFoldDB" id="V3ZW61"/>
<feature type="domain" description="Guanylate cyclase" evidence="4">
    <location>
        <begin position="1"/>
        <end position="134"/>
    </location>
</feature>
<proteinExistence type="predicted"/>
<dbReference type="GeneID" id="20232846"/>
<evidence type="ECO:0000256" key="2">
    <source>
        <dbReference type="ARBA" id="ARBA00022840"/>
    </source>
</evidence>
<dbReference type="PROSITE" id="PS50125">
    <property type="entry name" value="GUANYLATE_CYCLASE_2"/>
    <property type="match status" value="2"/>
</dbReference>
<evidence type="ECO:0000313" key="6">
    <source>
        <dbReference type="Proteomes" id="UP000030746"/>
    </source>
</evidence>
<dbReference type="GO" id="GO:0009190">
    <property type="term" value="P:cyclic nucleotide biosynthetic process"/>
    <property type="evidence" value="ECO:0007669"/>
    <property type="project" value="InterPro"/>
</dbReference>
<dbReference type="OrthoDB" id="194468at2759"/>
<dbReference type="Gene3D" id="3.30.70.1230">
    <property type="entry name" value="Nucleotide cyclase"/>
    <property type="match status" value="2"/>
</dbReference>
<dbReference type="GO" id="GO:0035556">
    <property type="term" value="P:intracellular signal transduction"/>
    <property type="evidence" value="ECO:0007669"/>
    <property type="project" value="InterPro"/>
</dbReference>
<dbReference type="HOGENOM" id="CLU_047661_0_0_1"/>
<dbReference type="GO" id="GO:0005737">
    <property type="term" value="C:cytoplasm"/>
    <property type="evidence" value="ECO:0007669"/>
    <property type="project" value="TreeGrafter"/>
</dbReference>
<protein>
    <recommendedName>
        <fullName evidence="4">Guanylate cyclase domain-containing protein</fullName>
    </recommendedName>
</protein>
<dbReference type="FunFam" id="3.30.70.1230:FF:000017">
    <property type="entry name" value="Adenylate cyclase type 10"/>
    <property type="match status" value="1"/>
</dbReference>
<evidence type="ECO:0000256" key="1">
    <source>
        <dbReference type="ARBA" id="ARBA00022741"/>
    </source>
</evidence>
<dbReference type="EMBL" id="KB202990">
    <property type="protein sequence ID" value="ESO86825.1"/>
    <property type="molecule type" value="Genomic_DNA"/>
</dbReference>
<evidence type="ECO:0000313" key="5">
    <source>
        <dbReference type="EMBL" id="ESO86825.1"/>
    </source>
</evidence>
<keyword evidence="3" id="KW-0456">Lyase</keyword>
<keyword evidence="1" id="KW-0547">Nucleotide-binding</keyword>
<evidence type="ECO:0000256" key="3">
    <source>
        <dbReference type="ARBA" id="ARBA00023239"/>
    </source>
</evidence>
<gene>
    <name evidence="5" type="ORF">LOTGIDRAFT_128523</name>
</gene>
<dbReference type="SUPFAM" id="SSF55073">
    <property type="entry name" value="Nucleotide cyclase"/>
    <property type="match status" value="2"/>
</dbReference>
<feature type="domain" description="Guanylate cyclase" evidence="4">
    <location>
        <begin position="311"/>
        <end position="388"/>
    </location>
</feature>
<keyword evidence="6" id="KW-1185">Reference proteome</keyword>
<dbReference type="STRING" id="225164.V3ZW61"/>
<dbReference type="PANTHER" id="PTHR16305:SF28">
    <property type="entry name" value="GUANYLATE CYCLASE DOMAIN-CONTAINING PROTEIN"/>
    <property type="match status" value="1"/>
</dbReference>
<name>V3ZW61_LOTGI</name>
<dbReference type="GO" id="GO:0005524">
    <property type="term" value="F:ATP binding"/>
    <property type="evidence" value="ECO:0007669"/>
    <property type="project" value="UniProtKB-KW"/>
</dbReference>
<feature type="non-terminal residue" evidence="5">
    <location>
        <position position="1"/>
    </location>
</feature>
<dbReference type="CDD" id="cd07302">
    <property type="entry name" value="CHD"/>
    <property type="match status" value="2"/>
</dbReference>
<dbReference type="InterPro" id="IPR029787">
    <property type="entry name" value="Nucleotide_cyclase"/>
</dbReference>
<dbReference type="OMA" id="ARHEYTG"/>
<organism evidence="5 6">
    <name type="scientific">Lottia gigantea</name>
    <name type="common">Giant owl limpet</name>
    <dbReference type="NCBI Taxonomy" id="225164"/>
    <lineage>
        <taxon>Eukaryota</taxon>
        <taxon>Metazoa</taxon>
        <taxon>Spiralia</taxon>
        <taxon>Lophotrochozoa</taxon>
        <taxon>Mollusca</taxon>
        <taxon>Gastropoda</taxon>
        <taxon>Patellogastropoda</taxon>
        <taxon>Lottioidea</taxon>
        <taxon>Lottiidae</taxon>
        <taxon>Lottia</taxon>
    </lineage>
</organism>